<keyword evidence="1" id="KW-0496">Mitochondrion</keyword>
<comment type="caution">
    <text evidence="1">The sequence shown here is derived from an EMBL/GenBank/DDBJ whole genome shotgun (WGS) entry which is preliminary data.</text>
</comment>
<geneLocation type="mitochondrion" evidence="1"/>
<reference evidence="1" key="1">
    <citation type="journal article" date="2015" name="Genome Biol. Evol.">
        <title>Organellar Genomes of White Spruce (Picea glauca): Assembly and Annotation.</title>
        <authorList>
            <person name="Jackman S.D."/>
            <person name="Warren R.L."/>
            <person name="Gibb E.A."/>
            <person name="Vandervalk B.P."/>
            <person name="Mohamadi H."/>
            <person name="Chu J."/>
            <person name="Raymond A."/>
            <person name="Pleasance S."/>
            <person name="Coope R."/>
            <person name="Wildung M.R."/>
            <person name="Ritland C.E."/>
            <person name="Bousquet J."/>
            <person name="Jones S.J."/>
            <person name="Bohlmann J."/>
            <person name="Birol I."/>
        </authorList>
    </citation>
    <scope>NUCLEOTIDE SEQUENCE [LARGE SCALE GENOMIC DNA]</scope>
    <source>
        <tissue evidence="1">Flushing bud</tissue>
    </source>
</reference>
<accession>A0A117NIC0</accession>
<organism evidence="1">
    <name type="scientific">Picea glauca</name>
    <name type="common">White spruce</name>
    <name type="synonym">Pinus glauca</name>
    <dbReference type="NCBI Taxonomy" id="3330"/>
    <lineage>
        <taxon>Eukaryota</taxon>
        <taxon>Viridiplantae</taxon>
        <taxon>Streptophyta</taxon>
        <taxon>Embryophyta</taxon>
        <taxon>Tracheophyta</taxon>
        <taxon>Spermatophyta</taxon>
        <taxon>Pinopsida</taxon>
        <taxon>Pinidae</taxon>
        <taxon>Conifers I</taxon>
        <taxon>Pinales</taxon>
        <taxon>Pinaceae</taxon>
        <taxon>Picea</taxon>
    </lineage>
</organism>
<proteinExistence type="predicted"/>
<evidence type="ECO:0000313" key="1">
    <source>
        <dbReference type="EMBL" id="KUM49657.1"/>
    </source>
</evidence>
<dbReference type="EMBL" id="LKAM01000002">
    <property type="protein sequence ID" value="KUM49657.1"/>
    <property type="molecule type" value="Genomic_DNA"/>
</dbReference>
<name>A0A117NIC0_PICGL</name>
<protein>
    <submittedName>
        <fullName evidence="1">Uncharacterized protein</fullName>
    </submittedName>
</protein>
<gene>
    <name evidence="1" type="ORF">ABT39_MTgene2883</name>
</gene>
<sequence length="46" mass="5682">MQNSCYWNCYSWNRSPILLIDVRMLHQLRYAPPRRMLACWDTLMPH</sequence>
<dbReference type="AlphaFoldDB" id="A0A117NIC0"/>